<feature type="compositionally biased region" description="Polar residues" evidence="7">
    <location>
        <begin position="61"/>
        <end position="95"/>
    </location>
</feature>
<reference evidence="9 10" key="1">
    <citation type="journal article" date="2020" name="Fungal Divers.">
        <title>Resolving the Mortierellaceae phylogeny through synthesis of multi-gene phylogenetics and phylogenomics.</title>
        <authorList>
            <person name="Vandepol N."/>
            <person name="Liber J."/>
            <person name="Desiro A."/>
            <person name="Na H."/>
            <person name="Kennedy M."/>
            <person name="Barry K."/>
            <person name="Grigoriev I.V."/>
            <person name="Miller A.N."/>
            <person name="O'Donnell K."/>
            <person name="Stajich J.E."/>
            <person name="Bonito G."/>
        </authorList>
    </citation>
    <scope>NUCLEOTIDE SEQUENCE [LARGE SCALE GENOMIC DNA]</scope>
    <source>
        <strain evidence="9 10">AD045</strain>
    </source>
</reference>
<keyword evidence="5" id="KW-0539">Nucleus</keyword>
<proteinExistence type="predicted"/>
<organism evidence="9 10">
    <name type="scientific">Linnemannia gamsii</name>
    <dbReference type="NCBI Taxonomy" id="64522"/>
    <lineage>
        <taxon>Eukaryota</taxon>
        <taxon>Fungi</taxon>
        <taxon>Fungi incertae sedis</taxon>
        <taxon>Mucoromycota</taxon>
        <taxon>Mortierellomycotina</taxon>
        <taxon>Mortierellomycetes</taxon>
        <taxon>Mortierellales</taxon>
        <taxon>Mortierellaceae</taxon>
        <taxon>Linnemannia</taxon>
    </lineage>
</organism>
<accession>A0ABQ7K0S2</accession>
<keyword evidence="4" id="KW-0862">Zinc</keyword>
<dbReference type="PROSITE" id="PS50114">
    <property type="entry name" value="GATA_ZN_FINGER_2"/>
    <property type="match status" value="1"/>
</dbReference>
<comment type="subcellular location">
    <subcellularLocation>
        <location evidence="1">Nucleus</location>
    </subcellularLocation>
</comment>
<dbReference type="Proteomes" id="UP001194696">
    <property type="component" value="Unassembled WGS sequence"/>
</dbReference>
<feature type="compositionally biased region" description="Acidic residues" evidence="7">
    <location>
        <begin position="1"/>
        <end position="46"/>
    </location>
</feature>
<dbReference type="CDD" id="cd00202">
    <property type="entry name" value="ZnF_GATA"/>
    <property type="match status" value="1"/>
</dbReference>
<dbReference type="InterPro" id="IPR000679">
    <property type="entry name" value="Znf_GATA"/>
</dbReference>
<evidence type="ECO:0000256" key="3">
    <source>
        <dbReference type="ARBA" id="ARBA00022771"/>
    </source>
</evidence>
<evidence type="ECO:0000259" key="8">
    <source>
        <dbReference type="PROSITE" id="PS50114"/>
    </source>
</evidence>
<feature type="domain" description="GATA-type" evidence="8">
    <location>
        <begin position="131"/>
        <end position="163"/>
    </location>
</feature>
<name>A0ABQ7K0S2_9FUNG</name>
<evidence type="ECO:0000313" key="10">
    <source>
        <dbReference type="Proteomes" id="UP001194696"/>
    </source>
</evidence>
<dbReference type="EMBL" id="JAAAIM010000363">
    <property type="protein sequence ID" value="KAG0289160.1"/>
    <property type="molecule type" value="Genomic_DNA"/>
</dbReference>
<dbReference type="InterPro" id="IPR013088">
    <property type="entry name" value="Znf_NHR/GATA"/>
</dbReference>
<protein>
    <submittedName>
        <fullName evidence="9">Electron transfer flavoprotein subunit</fullName>
    </submittedName>
</protein>
<evidence type="ECO:0000256" key="7">
    <source>
        <dbReference type="SAM" id="MobiDB-lite"/>
    </source>
</evidence>
<evidence type="ECO:0000256" key="5">
    <source>
        <dbReference type="ARBA" id="ARBA00023242"/>
    </source>
</evidence>
<sequence length="163" mass="17854">MAVDQDNIDYDDDYELEEGEEYEMVEEGDEEEVEEEGEDGLEEDEQDSMRYETQDVEMADASSSQPNKGPISSSAAPSNLSDNRQSVVPKSTSTIVHREGRPSITIGIPGPKMPIPRLVSHHPDPKKEKATVTSTSCSNCGTTTTPLWRRADDGQTICNACGT</sequence>
<evidence type="ECO:0000256" key="2">
    <source>
        <dbReference type="ARBA" id="ARBA00022723"/>
    </source>
</evidence>
<feature type="region of interest" description="Disordered" evidence="7">
    <location>
        <begin position="1"/>
        <end position="114"/>
    </location>
</feature>
<dbReference type="SMART" id="SM00401">
    <property type="entry name" value="ZnF_GATA"/>
    <property type="match status" value="1"/>
</dbReference>
<dbReference type="PANTHER" id="PTHR10071">
    <property type="entry name" value="TRANSCRIPTION FACTOR GATA FAMILY MEMBER"/>
    <property type="match status" value="1"/>
</dbReference>
<dbReference type="SUPFAM" id="SSF57716">
    <property type="entry name" value="Glucocorticoid receptor-like (DNA-binding domain)"/>
    <property type="match status" value="1"/>
</dbReference>
<keyword evidence="2" id="KW-0479">Metal-binding</keyword>
<dbReference type="InterPro" id="IPR039355">
    <property type="entry name" value="Transcription_factor_GATA"/>
</dbReference>
<dbReference type="PROSITE" id="PS00344">
    <property type="entry name" value="GATA_ZN_FINGER_1"/>
    <property type="match status" value="1"/>
</dbReference>
<dbReference type="Gene3D" id="3.30.50.10">
    <property type="entry name" value="Erythroid Transcription Factor GATA-1, subunit A"/>
    <property type="match status" value="1"/>
</dbReference>
<keyword evidence="10" id="KW-1185">Reference proteome</keyword>
<comment type="caution">
    <text evidence="9">The sequence shown here is derived from an EMBL/GenBank/DDBJ whole genome shotgun (WGS) entry which is preliminary data.</text>
</comment>
<dbReference type="PANTHER" id="PTHR10071:SF281">
    <property type="entry name" value="BOX A-BINDING FACTOR-RELATED"/>
    <property type="match status" value="1"/>
</dbReference>
<evidence type="ECO:0000256" key="4">
    <source>
        <dbReference type="ARBA" id="ARBA00022833"/>
    </source>
</evidence>
<evidence type="ECO:0000256" key="6">
    <source>
        <dbReference type="PROSITE-ProRule" id="PRU00094"/>
    </source>
</evidence>
<dbReference type="PRINTS" id="PR00619">
    <property type="entry name" value="GATAZNFINGER"/>
</dbReference>
<gene>
    <name evidence="9" type="primary">CIR1_3</name>
    <name evidence="9" type="ORF">BGZ96_007199</name>
</gene>
<evidence type="ECO:0000256" key="1">
    <source>
        <dbReference type="ARBA" id="ARBA00004123"/>
    </source>
</evidence>
<dbReference type="Pfam" id="PF00320">
    <property type="entry name" value="GATA"/>
    <property type="match status" value="1"/>
</dbReference>
<keyword evidence="3 6" id="KW-0863">Zinc-finger</keyword>
<evidence type="ECO:0000313" key="9">
    <source>
        <dbReference type="EMBL" id="KAG0289160.1"/>
    </source>
</evidence>